<evidence type="ECO:0000313" key="4">
    <source>
        <dbReference type="EMBL" id="KYG77926.1"/>
    </source>
</evidence>
<comment type="caution">
    <text evidence="4">The sequence shown here is derived from an EMBL/GenBank/DDBJ whole genome shotgun (WGS) entry which is preliminary data.</text>
</comment>
<accession>A0A150XGV6</accession>
<dbReference type="PANTHER" id="PTHR37299">
    <property type="entry name" value="TRANSCRIPTIONAL REGULATOR-RELATED"/>
    <property type="match status" value="1"/>
</dbReference>
<dbReference type="Gene3D" id="3.40.50.2300">
    <property type="match status" value="1"/>
</dbReference>
<evidence type="ECO:0000259" key="2">
    <source>
        <dbReference type="PROSITE" id="PS50110"/>
    </source>
</evidence>
<protein>
    <submittedName>
        <fullName evidence="4">LytR family transcriptional regulator</fullName>
    </submittedName>
</protein>
<dbReference type="SMART" id="SM00850">
    <property type="entry name" value="LytTR"/>
    <property type="match status" value="1"/>
</dbReference>
<dbReference type="PROSITE" id="PS50110">
    <property type="entry name" value="RESPONSE_REGULATORY"/>
    <property type="match status" value="1"/>
</dbReference>
<dbReference type="GO" id="GO:0003677">
    <property type="term" value="F:DNA binding"/>
    <property type="evidence" value="ECO:0007669"/>
    <property type="project" value="InterPro"/>
</dbReference>
<evidence type="ECO:0000259" key="3">
    <source>
        <dbReference type="PROSITE" id="PS50930"/>
    </source>
</evidence>
<dbReference type="OrthoDB" id="646623at2"/>
<dbReference type="PANTHER" id="PTHR37299:SF1">
    <property type="entry name" value="STAGE 0 SPORULATION PROTEIN A HOMOLOG"/>
    <property type="match status" value="1"/>
</dbReference>
<feature type="modified residue" description="4-aspartylphosphate" evidence="1">
    <location>
        <position position="54"/>
    </location>
</feature>
<dbReference type="AlphaFoldDB" id="A0A150XGV6"/>
<evidence type="ECO:0000313" key="5">
    <source>
        <dbReference type="Proteomes" id="UP000075606"/>
    </source>
</evidence>
<dbReference type="Pfam" id="PF00072">
    <property type="entry name" value="Response_reg"/>
    <property type="match status" value="1"/>
</dbReference>
<dbReference type="InterPro" id="IPR001789">
    <property type="entry name" value="Sig_transdc_resp-reg_receiver"/>
</dbReference>
<dbReference type="FunFam" id="3.40.50.2300:FF:000361">
    <property type="entry name" value="Two-component system response regulator"/>
    <property type="match status" value="1"/>
</dbReference>
<dbReference type="STRING" id="333140.AWW68_03930"/>
<proteinExistence type="predicted"/>
<dbReference type="GO" id="GO:0000156">
    <property type="term" value="F:phosphorelay response regulator activity"/>
    <property type="evidence" value="ECO:0007669"/>
    <property type="project" value="InterPro"/>
</dbReference>
<dbReference type="Pfam" id="PF04397">
    <property type="entry name" value="LytTR"/>
    <property type="match status" value="1"/>
</dbReference>
<name>A0A150XGV6_9BACT</name>
<feature type="domain" description="HTH LytTR-type" evidence="3">
    <location>
        <begin position="145"/>
        <end position="252"/>
    </location>
</feature>
<reference evidence="4 5" key="1">
    <citation type="submission" date="2016-01" db="EMBL/GenBank/DDBJ databases">
        <title>Genome sequencing of Roseivirga spongicola UST030701-084.</title>
        <authorList>
            <person name="Selvaratnam C."/>
            <person name="Thevarajoo S."/>
            <person name="Goh K.M."/>
            <person name="Ee R."/>
            <person name="Chan K.-G."/>
            <person name="Chong C.S."/>
        </authorList>
    </citation>
    <scope>NUCLEOTIDE SEQUENCE [LARGE SCALE GENOMIC DNA]</scope>
    <source>
        <strain evidence="4 5">UST030701-084</strain>
    </source>
</reference>
<dbReference type="Gene3D" id="2.40.50.1020">
    <property type="entry name" value="LytTr DNA-binding domain"/>
    <property type="match status" value="1"/>
</dbReference>
<dbReference type="PROSITE" id="PS50930">
    <property type="entry name" value="HTH_LYTTR"/>
    <property type="match status" value="1"/>
</dbReference>
<gene>
    <name evidence="4" type="ORF">AWW68_03930</name>
</gene>
<sequence length="252" mass="29610">MKVLIVEDESMAAKRLTNLLLKLEPDIEILDQLDSVKTAVKWLSANEADLLFFDIQLADGLSFEILNQVNIQTPIIFTTAFDEYAIKAFKVNSIDYLLKPIDPEELKHALEKFHQNFRQPEPQQPNMAMLEQAMKMLTKQYKERFVVKIGEHIHTIPVSDTAYFFSQDKATFLVTEEKKRYIIDYTLEEVEGLIDPQDFFRINRKYLVSMRAVKDIVSYTNSRLRIILHQSDEMDAIVSRERVQDFKKWLDR</sequence>
<dbReference type="RefSeq" id="WP_068216801.1">
    <property type="nucleotide sequence ID" value="NZ_LRPC01000001.1"/>
</dbReference>
<dbReference type="InterPro" id="IPR007492">
    <property type="entry name" value="LytTR_DNA-bd_dom"/>
</dbReference>
<organism evidence="4 5">
    <name type="scientific">Roseivirga spongicola</name>
    <dbReference type="NCBI Taxonomy" id="333140"/>
    <lineage>
        <taxon>Bacteria</taxon>
        <taxon>Pseudomonadati</taxon>
        <taxon>Bacteroidota</taxon>
        <taxon>Cytophagia</taxon>
        <taxon>Cytophagales</taxon>
        <taxon>Roseivirgaceae</taxon>
        <taxon>Roseivirga</taxon>
    </lineage>
</organism>
<feature type="domain" description="Response regulatory" evidence="2">
    <location>
        <begin position="2"/>
        <end position="114"/>
    </location>
</feature>
<dbReference type="Proteomes" id="UP000075606">
    <property type="component" value="Unassembled WGS sequence"/>
</dbReference>
<dbReference type="SUPFAM" id="SSF52172">
    <property type="entry name" value="CheY-like"/>
    <property type="match status" value="1"/>
</dbReference>
<dbReference type="InterPro" id="IPR046947">
    <property type="entry name" value="LytR-like"/>
</dbReference>
<dbReference type="EMBL" id="LRPC01000001">
    <property type="protein sequence ID" value="KYG77926.1"/>
    <property type="molecule type" value="Genomic_DNA"/>
</dbReference>
<dbReference type="InterPro" id="IPR011006">
    <property type="entry name" value="CheY-like_superfamily"/>
</dbReference>
<evidence type="ECO:0000256" key="1">
    <source>
        <dbReference type="PROSITE-ProRule" id="PRU00169"/>
    </source>
</evidence>
<keyword evidence="5" id="KW-1185">Reference proteome</keyword>
<dbReference type="SMART" id="SM00448">
    <property type="entry name" value="REC"/>
    <property type="match status" value="1"/>
</dbReference>
<keyword evidence="1" id="KW-0597">Phosphoprotein</keyword>